<accession>A0AAN9T4W5</accession>
<dbReference type="PANTHER" id="PTHR43173">
    <property type="entry name" value="ABC1 FAMILY PROTEIN"/>
    <property type="match status" value="1"/>
</dbReference>
<dbReference type="PROSITE" id="PS50011">
    <property type="entry name" value="PROTEIN_KINASE_DOM"/>
    <property type="match status" value="1"/>
</dbReference>
<dbReference type="Pfam" id="PF03109">
    <property type="entry name" value="ABC1"/>
    <property type="match status" value="1"/>
</dbReference>
<reference evidence="3 4" key="1">
    <citation type="submission" date="2024-03" db="EMBL/GenBank/DDBJ databases">
        <title>Adaptation during the transition from Ophiocordyceps entomopathogen to insect associate is accompanied by gene loss and intensified selection.</title>
        <authorList>
            <person name="Ward C.M."/>
            <person name="Onetto C.A."/>
            <person name="Borneman A.R."/>
        </authorList>
    </citation>
    <scope>NUCLEOTIDE SEQUENCE [LARGE SCALE GENOMIC DNA]</scope>
    <source>
        <strain evidence="3">AWRI1</strain>
        <tissue evidence="3">Single Adult Female</tissue>
    </source>
</reference>
<dbReference type="EMBL" id="JBBCAQ010000038">
    <property type="protein sequence ID" value="KAK7571912.1"/>
    <property type="molecule type" value="Genomic_DNA"/>
</dbReference>
<dbReference type="GO" id="GO:0005524">
    <property type="term" value="F:ATP binding"/>
    <property type="evidence" value="ECO:0007669"/>
    <property type="project" value="InterPro"/>
</dbReference>
<comment type="caution">
    <text evidence="3">The sequence shown here is derived from an EMBL/GenBank/DDBJ whole genome shotgun (WGS) entry which is preliminary data.</text>
</comment>
<dbReference type="AlphaFoldDB" id="A0AAN9T4W5"/>
<evidence type="ECO:0000256" key="1">
    <source>
        <dbReference type="ARBA" id="ARBA00009670"/>
    </source>
</evidence>
<dbReference type="GO" id="GO:0004672">
    <property type="term" value="F:protein kinase activity"/>
    <property type="evidence" value="ECO:0007669"/>
    <property type="project" value="InterPro"/>
</dbReference>
<dbReference type="InterPro" id="IPR000719">
    <property type="entry name" value="Prot_kinase_dom"/>
</dbReference>
<sequence length="514" mass="59057">MSFWKRILKYSAMGSGFVGLTGAAVSLHSNQYNVDSIGVVRFGRASFAALTVVYFYKTSLYAHGKKMDKRSKEYIDLRSVVHKKAAERLLKLCRSNKGVYIKVGQHIGALDYVLPKEYVDTMKELHSNAPASTIEEVYKVIKEDLHRDPKEIFESFDTEPLGAASLAQVHKAKLKDGRIIALKVQHPTVKGNSLVDLKTMEILAKTVSWILPDFKVQWLVDETKRNIPKELDFEVEAQNTEKAKFMLKHLPWLKIPSVYKEMCSSRILALEYVEGGQVNDLEYIKNHRMNPYEISDKLGKLYGEMIFKHGFVHSDPHPGNILVKKSEKGTTDIILLDHGLYATLSDDFRFEYAQLWISILNSDVESMSHHCTALGVPDLFWLFASMVTGRSWDAIKSGLSTTRFQSTEKDLVQKEFPNLLSYMSDVLSNVNRQMILIFKTNDLLRGIEHSLQTYSRMESFAIITKNCIETIYLEKRKHCPTKLGRIGVQLAEFWALFKLNMYYKYLRIRYLFSI</sequence>
<dbReference type="GO" id="GO:0055088">
    <property type="term" value="P:lipid homeostasis"/>
    <property type="evidence" value="ECO:0007669"/>
    <property type="project" value="TreeGrafter"/>
</dbReference>
<evidence type="ECO:0000259" key="2">
    <source>
        <dbReference type="PROSITE" id="PS50011"/>
    </source>
</evidence>
<evidence type="ECO:0000313" key="3">
    <source>
        <dbReference type="EMBL" id="KAK7571912.1"/>
    </source>
</evidence>
<keyword evidence="4" id="KW-1185">Reference proteome</keyword>
<proteinExistence type="inferred from homology"/>
<dbReference type="InterPro" id="IPR045307">
    <property type="entry name" value="ADCK1_dom"/>
</dbReference>
<dbReference type="GO" id="GO:0005743">
    <property type="term" value="C:mitochondrial inner membrane"/>
    <property type="evidence" value="ECO:0007669"/>
    <property type="project" value="TreeGrafter"/>
</dbReference>
<name>A0AAN9T4W5_9HEMI</name>
<dbReference type="PANTHER" id="PTHR43173:SF19">
    <property type="entry name" value="AARF DOMAIN-CONTAINING PROTEIN KINASE 1"/>
    <property type="match status" value="1"/>
</dbReference>
<feature type="domain" description="Protein kinase" evidence="2">
    <location>
        <begin position="155"/>
        <end position="473"/>
    </location>
</feature>
<comment type="similarity">
    <text evidence="1">Belongs to the protein kinase superfamily. ADCK protein kinase family.</text>
</comment>
<dbReference type="GO" id="GO:0007005">
    <property type="term" value="P:mitochondrion organization"/>
    <property type="evidence" value="ECO:0007669"/>
    <property type="project" value="TreeGrafter"/>
</dbReference>
<dbReference type="InterPro" id="IPR011009">
    <property type="entry name" value="Kinase-like_dom_sf"/>
</dbReference>
<dbReference type="SUPFAM" id="SSF56112">
    <property type="entry name" value="Protein kinase-like (PK-like)"/>
    <property type="match status" value="1"/>
</dbReference>
<gene>
    <name evidence="3" type="ORF">V9T40_014384</name>
</gene>
<dbReference type="InterPro" id="IPR004147">
    <property type="entry name" value="ABC1_dom"/>
</dbReference>
<dbReference type="CDD" id="cd13969">
    <property type="entry name" value="ADCK1-like"/>
    <property type="match status" value="1"/>
</dbReference>
<organism evidence="3 4">
    <name type="scientific">Parthenolecanium corni</name>
    <dbReference type="NCBI Taxonomy" id="536013"/>
    <lineage>
        <taxon>Eukaryota</taxon>
        <taxon>Metazoa</taxon>
        <taxon>Ecdysozoa</taxon>
        <taxon>Arthropoda</taxon>
        <taxon>Hexapoda</taxon>
        <taxon>Insecta</taxon>
        <taxon>Pterygota</taxon>
        <taxon>Neoptera</taxon>
        <taxon>Paraneoptera</taxon>
        <taxon>Hemiptera</taxon>
        <taxon>Sternorrhyncha</taxon>
        <taxon>Coccoidea</taxon>
        <taxon>Coccidae</taxon>
        <taxon>Parthenolecanium</taxon>
    </lineage>
</organism>
<protein>
    <recommendedName>
        <fullName evidence="2">Protein kinase domain-containing protein</fullName>
    </recommendedName>
</protein>
<evidence type="ECO:0000313" key="4">
    <source>
        <dbReference type="Proteomes" id="UP001367676"/>
    </source>
</evidence>
<dbReference type="Proteomes" id="UP001367676">
    <property type="component" value="Unassembled WGS sequence"/>
</dbReference>
<dbReference type="InterPro" id="IPR051130">
    <property type="entry name" value="Mito_struct-func_regulator"/>
</dbReference>